<organism evidence="2 3">
    <name type="scientific">Nocardiopsis alba (strain ATCC BAA-2165 / BE74)</name>
    <dbReference type="NCBI Taxonomy" id="1205910"/>
    <lineage>
        <taxon>Bacteria</taxon>
        <taxon>Bacillati</taxon>
        <taxon>Actinomycetota</taxon>
        <taxon>Actinomycetes</taxon>
        <taxon>Streptosporangiales</taxon>
        <taxon>Nocardiopsidaceae</taxon>
        <taxon>Nocardiopsis</taxon>
    </lineage>
</organism>
<evidence type="ECO:0000256" key="1">
    <source>
        <dbReference type="SAM" id="MobiDB-lite"/>
    </source>
</evidence>
<dbReference type="EMBL" id="CP003788">
    <property type="protein sequence ID" value="AFR07307.1"/>
    <property type="molecule type" value="Genomic_DNA"/>
</dbReference>
<sequence length="48" mass="5264">MCAILGRARSRRRRVRDTGRGRGSGDGSGDHVECRSRFPSSVLSSRCV</sequence>
<dbReference type="Proteomes" id="UP000003779">
    <property type="component" value="Chromosome"/>
</dbReference>
<accession>J7L9Z7</accession>
<protein>
    <submittedName>
        <fullName evidence="2">Uncharacterized protein</fullName>
    </submittedName>
</protein>
<reference evidence="2 3" key="1">
    <citation type="journal article" date="2012" name="J. Bacteriol.">
        <title>Whole-Genome Sequence of Nocardiopsis alba Strain ATCC BAA-2165, Associated with Honeybees.</title>
        <authorList>
            <person name="Qiao J."/>
            <person name="Chen L."/>
            <person name="Li Y."/>
            <person name="Wang J."/>
            <person name="Zhang W."/>
            <person name="Chen S."/>
        </authorList>
    </citation>
    <scope>NUCLEOTIDE SEQUENCE [LARGE SCALE GENOMIC DNA]</scope>
    <source>
        <strain evidence="3">ATCC BAA-2165 / BE74</strain>
    </source>
</reference>
<dbReference type="PATRIC" id="fig|1205910.3.peg.2287"/>
<reference evidence="3" key="2">
    <citation type="submission" date="2012-08" db="EMBL/GenBank/DDBJ databases">
        <title>Whole-genome sequence of Nocardiopsis alba strain ATCC BAA-2165 associated with honeybees.</title>
        <authorList>
            <person name="Qiao J."/>
            <person name="Chen L."/>
            <person name="Li Y."/>
            <person name="Wang J."/>
            <person name="Zhang W."/>
            <person name="Chen S."/>
        </authorList>
    </citation>
    <scope>NUCLEOTIDE SEQUENCE [LARGE SCALE GENOMIC DNA]</scope>
    <source>
        <strain evidence="3">ATCC BAA-2165 / BE74</strain>
    </source>
</reference>
<name>J7L9Z7_NOCAA</name>
<dbReference type="AlphaFoldDB" id="J7L9Z7"/>
<dbReference type="KEGG" id="nal:B005_2427"/>
<feature type="region of interest" description="Disordered" evidence="1">
    <location>
        <begin position="1"/>
        <end position="48"/>
    </location>
</feature>
<proteinExistence type="predicted"/>
<dbReference type="HOGENOM" id="CLU_3155427_0_0_11"/>
<feature type="compositionally biased region" description="Polar residues" evidence="1">
    <location>
        <begin position="38"/>
        <end position="48"/>
    </location>
</feature>
<evidence type="ECO:0000313" key="2">
    <source>
        <dbReference type="EMBL" id="AFR07307.1"/>
    </source>
</evidence>
<gene>
    <name evidence="2" type="ordered locus">B005_2427</name>
</gene>
<evidence type="ECO:0000313" key="3">
    <source>
        <dbReference type="Proteomes" id="UP000003779"/>
    </source>
</evidence>